<keyword evidence="5" id="KW-0808">Transferase</keyword>
<organism evidence="5 6">
    <name type="scientific">Roseibium polysiphoniae</name>
    <dbReference type="NCBI Taxonomy" id="2571221"/>
    <lineage>
        <taxon>Bacteria</taxon>
        <taxon>Pseudomonadati</taxon>
        <taxon>Pseudomonadota</taxon>
        <taxon>Alphaproteobacteria</taxon>
        <taxon>Hyphomicrobiales</taxon>
        <taxon>Stappiaceae</taxon>
        <taxon>Roseibium</taxon>
    </lineage>
</organism>
<comment type="similarity">
    <text evidence="1">Belongs to the bacterial sugar transferase family.</text>
</comment>
<dbReference type="PANTHER" id="PTHR30576">
    <property type="entry name" value="COLANIC BIOSYNTHESIS UDP-GLUCOSE LIPID CARRIER TRANSFERASE"/>
    <property type="match status" value="1"/>
</dbReference>
<keyword evidence="3" id="KW-0472">Membrane</keyword>
<keyword evidence="3" id="KW-1133">Transmembrane helix</keyword>
<reference evidence="5" key="2">
    <citation type="journal article" date="2021" name="Microorganisms">
        <title>Bacterial Dimethylsulfoniopropionate Biosynthesis in the East China Sea.</title>
        <authorList>
            <person name="Liu J."/>
            <person name="Zhang Y."/>
            <person name="Liu J."/>
            <person name="Zhong H."/>
            <person name="Williams B.T."/>
            <person name="Zheng Y."/>
            <person name="Curson A.R.J."/>
            <person name="Sun C."/>
            <person name="Sun H."/>
            <person name="Song D."/>
            <person name="Wagner Mackenzie B."/>
            <person name="Bermejo Martinez A."/>
            <person name="Todd J.D."/>
            <person name="Zhang X.H."/>
        </authorList>
    </citation>
    <scope>NUCLEOTIDE SEQUENCE</scope>
    <source>
        <strain evidence="5">AESS21</strain>
    </source>
</reference>
<dbReference type="InterPro" id="IPR003362">
    <property type="entry name" value="Bact_transf"/>
</dbReference>
<evidence type="ECO:0000256" key="2">
    <source>
        <dbReference type="ARBA" id="ARBA00023169"/>
    </source>
</evidence>
<gene>
    <name evidence="5" type="ORF">DYI23_13010</name>
</gene>
<evidence type="ECO:0000259" key="4">
    <source>
        <dbReference type="Pfam" id="PF02397"/>
    </source>
</evidence>
<sequence length="211" mass="23736">MAFSHTLPDGRRYARLKRLFDIVGAMSGIMLLAPLMAGIAVAIKVNSAGPVLFRQTRHGLNGSTFTALKFRSMYVDLGDTSGRLQTVRDDPRITPVGRFLRKSNFDELPQLFNVLKGEMSLVGPRPHVPGMLAANLPYEEFDPRYHQRHRIKPGITGLAQVNGCRGETKDPHAARMRLDYDLVYVARHSPLLDIKIIFKTIVREFFKGNGY</sequence>
<name>A0A944CEJ7_9HYPH</name>
<evidence type="ECO:0000313" key="5">
    <source>
        <dbReference type="EMBL" id="MBS8261137.1"/>
    </source>
</evidence>
<feature type="domain" description="Bacterial sugar transferase" evidence="4">
    <location>
        <begin position="17"/>
        <end position="203"/>
    </location>
</feature>
<keyword evidence="3" id="KW-0812">Transmembrane</keyword>
<comment type="caution">
    <text evidence="5">The sequence shown here is derived from an EMBL/GenBank/DDBJ whole genome shotgun (WGS) entry which is preliminary data.</text>
</comment>
<dbReference type="AlphaFoldDB" id="A0A944CEJ7"/>
<keyword evidence="2" id="KW-0270">Exopolysaccharide synthesis</keyword>
<proteinExistence type="inferred from homology"/>
<dbReference type="GO" id="GO:0016780">
    <property type="term" value="F:phosphotransferase activity, for other substituted phosphate groups"/>
    <property type="evidence" value="ECO:0007669"/>
    <property type="project" value="TreeGrafter"/>
</dbReference>
<feature type="transmembrane region" description="Helical" evidence="3">
    <location>
        <begin position="20"/>
        <end position="43"/>
    </location>
</feature>
<accession>A0A944CEJ7</accession>
<dbReference type="Pfam" id="PF02397">
    <property type="entry name" value="Bac_transf"/>
    <property type="match status" value="1"/>
</dbReference>
<dbReference type="RefSeq" id="WP_213216585.1">
    <property type="nucleotide sequence ID" value="NZ_QTKU01000003.1"/>
</dbReference>
<dbReference type="Proteomes" id="UP000705379">
    <property type="component" value="Unassembled WGS sequence"/>
</dbReference>
<protein>
    <submittedName>
        <fullName evidence="5">Sugar transferase</fullName>
    </submittedName>
</protein>
<dbReference type="PANTHER" id="PTHR30576:SF0">
    <property type="entry name" value="UNDECAPRENYL-PHOSPHATE N-ACETYLGALACTOSAMINYL 1-PHOSPHATE TRANSFERASE-RELATED"/>
    <property type="match status" value="1"/>
</dbReference>
<evidence type="ECO:0000256" key="3">
    <source>
        <dbReference type="SAM" id="Phobius"/>
    </source>
</evidence>
<reference evidence="5" key="1">
    <citation type="submission" date="2018-08" db="EMBL/GenBank/DDBJ databases">
        <authorList>
            <person name="Jin W."/>
            <person name="Wang H."/>
            <person name="Yang Y."/>
            <person name="Li M."/>
            <person name="Liu J."/>
        </authorList>
    </citation>
    <scope>NUCLEOTIDE SEQUENCE</scope>
    <source>
        <strain evidence="5">AESS21</strain>
    </source>
</reference>
<dbReference type="GO" id="GO:0000271">
    <property type="term" value="P:polysaccharide biosynthetic process"/>
    <property type="evidence" value="ECO:0007669"/>
    <property type="project" value="UniProtKB-KW"/>
</dbReference>
<dbReference type="EMBL" id="QTKU01000003">
    <property type="protein sequence ID" value="MBS8261137.1"/>
    <property type="molecule type" value="Genomic_DNA"/>
</dbReference>
<evidence type="ECO:0000256" key="1">
    <source>
        <dbReference type="ARBA" id="ARBA00006464"/>
    </source>
</evidence>
<evidence type="ECO:0000313" key="6">
    <source>
        <dbReference type="Proteomes" id="UP000705379"/>
    </source>
</evidence>